<dbReference type="RefSeq" id="YP_009637719.1">
    <property type="nucleotide sequence ID" value="NC_042329.1"/>
</dbReference>
<organism evidence="2 3">
    <name type="scientific">Mycobacterium phage MrGordo</name>
    <dbReference type="NCBI Taxonomy" id="2847995"/>
    <lineage>
        <taxon>Viruses</taxon>
        <taxon>Duplodnaviria</taxon>
        <taxon>Heunggongvirae</taxon>
        <taxon>Uroviricota</taxon>
        <taxon>Caudoviricetes</taxon>
        <taxon>Fromanvirus</taxon>
        <taxon>Fromanvirus mrgordo</taxon>
    </lineage>
</organism>
<name>G1DTP3_9CAUD</name>
<feature type="compositionally biased region" description="Polar residues" evidence="1">
    <location>
        <begin position="77"/>
        <end position="93"/>
    </location>
</feature>
<evidence type="ECO:0000313" key="2">
    <source>
        <dbReference type="EMBL" id="AEJ92892.1"/>
    </source>
</evidence>
<gene>
    <name evidence="2" type="primary">4</name>
    <name evidence="2" type="ORF">MRGORDO_4</name>
</gene>
<dbReference type="Proteomes" id="UP000008400">
    <property type="component" value="Segment"/>
</dbReference>
<dbReference type="OrthoDB" id="19305at10239"/>
<accession>G1DTP3</accession>
<proteinExistence type="predicted"/>
<feature type="compositionally biased region" description="Pro residues" evidence="1">
    <location>
        <begin position="17"/>
        <end position="27"/>
    </location>
</feature>
<keyword evidence="3" id="KW-1185">Reference proteome</keyword>
<dbReference type="EMBL" id="JN020140">
    <property type="protein sequence ID" value="AEJ92892.1"/>
    <property type="molecule type" value="Genomic_DNA"/>
</dbReference>
<evidence type="ECO:0000256" key="1">
    <source>
        <dbReference type="SAM" id="MobiDB-lite"/>
    </source>
</evidence>
<feature type="region of interest" description="Disordered" evidence="1">
    <location>
        <begin position="1"/>
        <end position="56"/>
    </location>
</feature>
<sequence>MPEPTAVPGGVERSPSGAPPLGLPPRPGRNVPTEAVCRDDGGIGAQEPLQTPPKRLSAARSLRRLWAGPLLARQARPASNQERSPLAGMSSTGKRAHLYT</sequence>
<protein>
    <submittedName>
        <fullName evidence="2">Uncharacterized protein</fullName>
    </submittedName>
</protein>
<dbReference type="GeneID" id="40234475"/>
<feature type="region of interest" description="Disordered" evidence="1">
    <location>
        <begin position="70"/>
        <end position="100"/>
    </location>
</feature>
<evidence type="ECO:0000313" key="3">
    <source>
        <dbReference type="Proteomes" id="UP000008400"/>
    </source>
</evidence>
<reference evidence="2 3" key="1">
    <citation type="journal article" date="2012" name="J. Virol.">
        <title>Complete Genome Sequences of 138 Mycobacteriophages.</title>
        <authorList>
            <consortium name="the Science Education Alliance Phage Hunters Advancing Genomics and Evolutionary Science Program"/>
            <consortium name="the KwaZulu-Natal Research Institute for Tuberculosis and HIV Mycobacterial Genetics Course Students"/>
            <consortium name="the Phage Hunters Integrating Research and Education Program"/>
            <person name="Hatfull G.F."/>
        </authorList>
    </citation>
    <scope>NUCLEOTIDE SEQUENCE [LARGE SCALE GENOMIC DNA]</scope>
</reference>